<sequence>MLEMLNATTCKAWELHFSSQNFLSLDELLKFLELRCKAIEIMQTTQAIKPEISEAKNMQYKFCREQHALHNCEEFMKASIQQHVEFVRKEKHHTLLHTDTHSDQAPHFKSNREHQLQKHNQNHISQCSLRGSNTEQESSTFNYCSLKIKLQTQILLASALVKMRGKYGRLQICRTLGSKSLFITEECMQHLGLKKRMECNPDTGNK</sequence>
<name>A0ABQ9HN55_9NEOP</name>
<evidence type="ECO:0000313" key="1">
    <source>
        <dbReference type="EMBL" id="KAJ8885811.1"/>
    </source>
</evidence>
<comment type="caution">
    <text evidence="1">The sequence shown here is derived from an EMBL/GenBank/DDBJ whole genome shotgun (WGS) entry which is preliminary data.</text>
</comment>
<reference evidence="1 2" key="1">
    <citation type="submission" date="2023-02" db="EMBL/GenBank/DDBJ databases">
        <title>LHISI_Scaffold_Assembly.</title>
        <authorList>
            <person name="Stuart O.P."/>
            <person name="Cleave R."/>
            <person name="Magrath M.J.L."/>
            <person name="Mikheyev A.S."/>
        </authorList>
    </citation>
    <scope>NUCLEOTIDE SEQUENCE [LARGE SCALE GENOMIC DNA]</scope>
    <source>
        <strain evidence="1">Daus_M_001</strain>
        <tissue evidence="1">Leg muscle</tissue>
    </source>
</reference>
<evidence type="ECO:0000313" key="2">
    <source>
        <dbReference type="Proteomes" id="UP001159363"/>
    </source>
</evidence>
<protein>
    <submittedName>
        <fullName evidence="1">Uncharacterized protein</fullName>
    </submittedName>
</protein>
<organism evidence="1 2">
    <name type="scientific">Dryococelus australis</name>
    <dbReference type="NCBI Taxonomy" id="614101"/>
    <lineage>
        <taxon>Eukaryota</taxon>
        <taxon>Metazoa</taxon>
        <taxon>Ecdysozoa</taxon>
        <taxon>Arthropoda</taxon>
        <taxon>Hexapoda</taxon>
        <taxon>Insecta</taxon>
        <taxon>Pterygota</taxon>
        <taxon>Neoptera</taxon>
        <taxon>Polyneoptera</taxon>
        <taxon>Phasmatodea</taxon>
        <taxon>Verophasmatodea</taxon>
        <taxon>Anareolatae</taxon>
        <taxon>Phasmatidae</taxon>
        <taxon>Eurycanthinae</taxon>
        <taxon>Dryococelus</taxon>
    </lineage>
</organism>
<gene>
    <name evidence="1" type="ORF">PR048_012015</name>
</gene>
<keyword evidence="2" id="KW-1185">Reference proteome</keyword>
<dbReference type="EMBL" id="JARBHB010000004">
    <property type="protein sequence ID" value="KAJ8885811.1"/>
    <property type="molecule type" value="Genomic_DNA"/>
</dbReference>
<accession>A0ABQ9HN55</accession>
<dbReference type="Proteomes" id="UP001159363">
    <property type="component" value="Chromosome X"/>
</dbReference>
<proteinExistence type="predicted"/>